<dbReference type="EMBL" id="CAJHOE010000005">
    <property type="protein sequence ID" value="CAD7289021.1"/>
    <property type="molecule type" value="Genomic_DNA"/>
</dbReference>
<gene>
    <name evidence="2" type="ORF">LMG8286_01609</name>
</gene>
<evidence type="ECO:0000256" key="1">
    <source>
        <dbReference type="SAM" id="SignalP"/>
    </source>
</evidence>
<reference evidence="2 3" key="1">
    <citation type="submission" date="2020-11" db="EMBL/GenBank/DDBJ databases">
        <authorList>
            <person name="Peeters C."/>
        </authorList>
    </citation>
    <scope>NUCLEOTIDE SEQUENCE [LARGE SCALE GENOMIC DNA]</scope>
    <source>
        <strain evidence="2 3">LMG 8286</strain>
    </source>
</reference>
<feature type="signal peptide" evidence="1">
    <location>
        <begin position="1"/>
        <end position="20"/>
    </location>
</feature>
<keyword evidence="3" id="KW-1185">Reference proteome</keyword>
<dbReference type="Gene3D" id="3.40.50.10610">
    <property type="entry name" value="ABC-type transport auxiliary lipoprotein component"/>
    <property type="match status" value="1"/>
</dbReference>
<accession>A0ABN7K990</accession>
<feature type="chain" id="PRO_5047241549" evidence="1">
    <location>
        <begin position="21"/>
        <end position="222"/>
    </location>
</feature>
<keyword evidence="1" id="KW-0732">Signal</keyword>
<dbReference type="RefSeq" id="WP_230057352.1">
    <property type="nucleotide sequence ID" value="NZ_CAJHOE010000005.1"/>
</dbReference>
<protein>
    <submittedName>
        <fullName evidence="2">Lipoprotein/NMB1162</fullName>
    </submittedName>
</protein>
<proteinExistence type="predicted"/>
<evidence type="ECO:0000313" key="3">
    <source>
        <dbReference type="Proteomes" id="UP000789359"/>
    </source>
</evidence>
<dbReference type="Pfam" id="PF05643">
    <property type="entry name" value="GNA1162-like"/>
    <property type="match status" value="1"/>
</dbReference>
<dbReference type="Proteomes" id="UP000789359">
    <property type="component" value="Unassembled WGS sequence"/>
</dbReference>
<dbReference type="PROSITE" id="PS51257">
    <property type="entry name" value="PROKAR_LIPOPROTEIN"/>
    <property type="match status" value="1"/>
</dbReference>
<evidence type="ECO:0000313" key="2">
    <source>
        <dbReference type="EMBL" id="CAD7289021.1"/>
    </source>
</evidence>
<keyword evidence="2" id="KW-0449">Lipoprotein</keyword>
<organism evidence="2 3">
    <name type="scientific">Campylobacter suis</name>
    <dbReference type="NCBI Taxonomy" id="2790657"/>
    <lineage>
        <taxon>Bacteria</taxon>
        <taxon>Pseudomonadati</taxon>
        <taxon>Campylobacterota</taxon>
        <taxon>Epsilonproteobacteria</taxon>
        <taxon>Campylobacterales</taxon>
        <taxon>Campylobacteraceae</taxon>
        <taxon>Campylobacter</taxon>
    </lineage>
</organism>
<name>A0ABN7K990_9BACT</name>
<comment type="caution">
    <text evidence="2">The sequence shown here is derived from an EMBL/GenBank/DDBJ whole genome shotgun (WGS) entry which is preliminary data.</text>
</comment>
<dbReference type="InterPro" id="IPR008517">
    <property type="entry name" value="GNA1162-like"/>
</dbReference>
<sequence>MKILQAIFLSFISLFFVACASPKSYDYSNFMQSNPRSILVLMPTNETTEIRASSAVISNSLAPLAEAGYYVFPMALVYETFKANGISEPSEIAQVPISKLKKIFNPDAVLYINVTQYGTSYQLINSKTAVSLYAKLIDANTANTLWEKSITAQQDSSSGNSSLLGMVISAMITQIANTISDKGYEMSAQAASMLFARDCYDCLLRGSYSPKYRQDLQIIKQY</sequence>